<reference evidence="2 3" key="1">
    <citation type="journal article" date="2015" name="Nature">
        <title>rRNA introns, odd ribosomes, and small enigmatic genomes across a large radiation of phyla.</title>
        <authorList>
            <person name="Brown C.T."/>
            <person name="Hug L.A."/>
            <person name="Thomas B.C."/>
            <person name="Sharon I."/>
            <person name="Castelle C.J."/>
            <person name="Singh A."/>
            <person name="Wilkins M.J."/>
            <person name="Williams K.H."/>
            <person name="Banfield J.F."/>
        </authorList>
    </citation>
    <scope>NUCLEOTIDE SEQUENCE [LARGE SCALE GENOMIC DNA]</scope>
</reference>
<proteinExistence type="predicted"/>
<dbReference type="GO" id="GO:0004540">
    <property type="term" value="F:RNA nuclease activity"/>
    <property type="evidence" value="ECO:0007669"/>
    <property type="project" value="InterPro"/>
</dbReference>
<name>A0A0G1TGB4_9BACT</name>
<accession>A0A0G1TGB4</accession>
<feature type="domain" description="NYN" evidence="1">
    <location>
        <begin position="3"/>
        <end position="167"/>
    </location>
</feature>
<comment type="caution">
    <text evidence="2">The sequence shown here is derived from an EMBL/GenBank/DDBJ whole genome shotgun (WGS) entry which is preliminary data.</text>
</comment>
<sequence>MNRLAIFIDGAYLDWVQREVFNGHTDLEKLSTELSNEKELYRTYYYSCLPYQSNPPTKDEATRFGNAQKFFYSLDKLSRFQVRLGKLAYRGKDVDGKPIFEQKGVDILLATDLVLLSAKQHISEAVVIAGDSDFIPAIEVAKAEGVLIRLYSHPSSIHQDLWNVADERCDVDRDFFKKVKR</sequence>
<evidence type="ECO:0000259" key="1">
    <source>
        <dbReference type="Pfam" id="PF01936"/>
    </source>
</evidence>
<dbReference type="PANTHER" id="PTHR35458">
    <property type="entry name" value="SLR0755 PROTEIN"/>
    <property type="match status" value="1"/>
</dbReference>
<dbReference type="InterPro" id="IPR021139">
    <property type="entry name" value="NYN"/>
</dbReference>
<organism evidence="2 3">
    <name type="scientific">Berkelbacteria bacterium GW2011_GWA2_46_7</name>
    <dbReference type="NCBI Taxonomy" id="1618335"/>
    <lineage>
        <taxon>Bacteria</taxon>
        <taxon>Candidatus Berkelbacteria</taxon>
    </lineage>
</organism>
<dbReference type="InterPro" id="IPR047140">
    <property type="entry name" value="LabA"/>
</dbReference>
<evidence type="ECO:0000313" key="2">
    <source>
        <dbReference type="EMBL" id="KKU44470.1"/>
    </source>
</evidence>
<protein>
    <recommendedName>
        <fullName evidence="1">NYN domain-containing protein</fullName>
    </recommendedName>
</protein>
<dbReference type="AlphaFoldDB" id="A0A0G1TGB4"/>
<dbReference type="PANTHER" id="PTHR35458:SF8">
    <property type="entry name" value="SLR0650 PROTEIN"/>
    <property type="match status" value="1"/>
</dbReference>
<dbReference type="Proteomes" id="UP000034487">
    <property type="component" value="Unassembled WGS sequence"/>
</dbReference>
<gene>
    <name evidence="2" type="ORF">UX60_C0004G0009</name>
</gene>
<evidence type="ECO:0000313" key="3">
    <source>
        <dbReference type="Proteomes" id="UP000034487"/>
    </source>
</evidence>
<dbReference type="Pfam" id="PF01936">
    <property type="entry name" value="NYN"/>
    <property type="match status" value="1"/>
</dbReference>
<dbReference type="Gene3D" id="3.40.50.1010">
    <property type="entry name" value="5'-nuclease"/>
    <property type="match status" value="1"/>
</dbReference>
<dbReference type="EMBL" id="LCMV01000004">
    <property type="protein sequence ID" value="KKU44470.1"/>
    <property type="molecule type" value="Genomic_DNA"/>
</dbReference>